<evidence type="ECO:0000256" key="1">
    <source>
        <dbReference type="ARBA" id="ARBA00001917"/>
    </source>
</evidence>
<keyword evidence="2" id="KW-0285">Flavoprotein</keyword>
<dbReference type="InterPro" id="IPR001155">
    <property type="entry name" value="OxRdtase_FMN_N"/>
</dbReference>
<dbReference type="SUPFAM" id="SSF51395">
    <property type="entry name" value="FMN-linked oxidoreductases"/>
    <property type="match status" value="1"/>
</dbReference>
<keyword evidence="8" id="KW-1185">Reference proteome</keyword>
<dbReference type="GO" id="GO:0050661">
    <property type="term" value="F:NADP binding"/>
    <property type="evidence" value="ECO:0007669"/>
    <property type="project" value="InterPro"/>
</dbReference>
<evidence type="ECO:0000256" key="3">
    <source>
        <dbReference type="ARBA" id="ARBA00022643"/>
    </source>
</evidence>
<dbReference type="Gene3D" id="3.20.20.70">
    <property type="entry name" value="Aldolase class I"/>
    <property type="match status" value="1"/>
</dbReference>
<evidence type="ECO:0000313" key="7">
    <source>
        <dbReference type="EMBL" id="NYH94952.1"/>
    </source>
</evidence>
<evidence type="ECO:0000313" key="8">
    <source>
        <dbReference type="Proteomes" id="UP000522081"/>
    </source>
</evidence>
<evidence type="ECO:0000256" key="2">
    <source>
        <dbReference type="ARBA" id="ARBA00022630"/>
    </source>
</evidence>
<name>A0A7Y9XUY4_9SPHN</name>
<dbReference type="InterPro" id="IPR044152">
    <property type="entry name" value="YqjM-like"/>
</dbReference>
<dbReference type="PANTHER" id="PTHR43303:SF4">
    <property type="entry name" value="NADPH DEHYDROGENASE C23G7.10C-RELATED"/>
    <property type="match status" value="1"/>
</dbReference>
<comment type="cofactor">
    <cofactor evidence="1">
        <name>FMN</name>
        <dbReference type="ChEBI" id="CHEBI:58210"/>
    </cofactor>
</comment>
<keyword evidence="4" id="KW-0521">NADP</keyword>
<evidence type="ECO:0000259" key="6">
    <source>
        <dbReference type="Pfam" id="PF00724"/>
    </source>
</evidence>
<dbReference type="FunFam" id="3.20.20.70:FF:000262">
    <property type="entry name" value="NADH:flavin oxidoreductase"/>
    <property type="match status" value="1"/>
</dbReference>
<dbReference type="CDD" id="cd04747">
    <property type="entry name" value="OYE_like_5_FMN"/>
    <property type="match status" value="1"/>
</dbReference>
<dbReference type="EMBL" id="JACBZF010000002">
    <property type="protein sequence ID" value="NYH94952.1"/>
    <property type="molecule type" value="Genomic_DNA"/>
</dbReference>
<dbReference type="GO" id="GO:0010181">
    <property type="term" value="F:FMN binding"/>
    <property type="evidence" value="ECO:0007669"/>
    <property type="project" value="InterPro"/>
</dbReference>
<organism evidence="7 8">
    <name type="scientific">Novosphingobium marinum</name>
    <dbReference type="NCBI Taxonomy" id="1514948"/>
    <lineage>
        <taxon>Bacteria</taxon>
        <taxon>Pseudomonadati</taxon>
        <taxon>Pseudomonadota</taxon>
        <taxon>Alphaproteobacteria</taxon>
        <taxon>Sphingomonadales</taxon>
        <taxon>Sphingomonadaceae</taxon>
        <taxon>Novosphingobium</taxon>
    </lineage>
</organism>
<dbReference type="InterPro" id="IPR013785">
    <property type="entry name" value="Aldolase_TIM"/>
</dbReference>
<dbReference type="RefSeq" id="WP_179406855.1">
    <property type="nucleotide sequence ID" value="NZ_BMGF01000009.1"/>
</dbReference>
<dbReference type="AlphaFoldDB" id="A0A7Y9XUY4"/>
<proteinExistence type="predicted"/>
<evidence type="ECO:0000256" key="5">
    <source>
        <dbReference type="ARBA" id="ARBA00023002"/>
    </source>
</evidence>
<comment type="caution">
    <text evidence="7">The sequence shown here is derived from an EMBL/GenBank/DDBJ whole genome shotgun (WGS) entry which is preliminary data.</text>
</comment>
<keyword evidence="5" id="KW-0560">Oxidoreductase</keyword>
<dbReference type="PANTHER" id="PTHR43303">
    <property type="entry name" value="NADPH DEHYDROGENASE C23G7.10C-RELATED"/>
    <property type="match status" value="1"/>
</dbReference>
<gene>
    <name evidence="7" type="ORF">FHS75_001271</name>
</gene>
<evidence type="ECO:0000256" key="4">
    <source>
        <dbReference type="ARBA" id="ARBA00022857"/>
    </source>
</evidence>
<feature type="domain" description="NADH:flavin oxidoreductase/NADH oxidase N-terminal" evidence="6">
    <location>
        <begin position="5"/>
        <end position="243"/>
    </location>
</feature>
<reference evidence="7 8" key="1">
    <citation type="submission" date="2020-07" db="EMBL/GenBank/DDBJ databases">
        <title>Genomic Encyclopedia of Type Strains, Phase IV (KMG-IV): sequencing the most valuable type-strain genomes for metagenomic binning, comparative biology and taxonomic classification.</title>
        <authorList>
            <person name="Goeker M."/>
        </authorList>
    </citation>
    <scope>NUCLEOTIDE SEQUENCE [LARGE SCALE GENOMIC DNA]</scope>
    <source>
        <strain evidence="7 8">DSM 29043</strain>
    </source>
</reference>
<dbReference type="Proteomes" id="UP000522081">
    <property type="component" value="Unassembled WGS sequence"/>
</dbReference>
<sequence length="373" mass="40716">MTDPFSPFTVGTMTVPNRFVMAPMTRCFSPGGVPGDGMAGYYRRRAEGGAGLIISEGTHVNHPGAANDPDCPDFHGEAALARWADILAQVHAAGGRMMPQLWHVGLLVKAELENLYQESGSLHEGHVGPSGLAGGMGQPLVKAKPEMTVAQIEDVIEAFGEGAETAWRMGFDGIEIHGAHGYLIDQFLWAETNRRTDAFGGSLRKRVRFCEEIVRQCRSRTAPDFPIFLRLSQWKGQDYEARLASDPGELETLLTPLVDAGVDVFDCSQRRFWEPEFQDSELSLAGWVKRLTGKGVMTVGSVGLDRELIESLYGKPSAPQSLERVIAMLDRGDFDLIGVGRAMLVDPNWVEKIRIGETSGLLPYSPEALASLS</sequence>
<accession>A0A7Y9XUY4</accession>
<dbReference type="GO" id="GO:0003959">
    <property type="term" value="F:NADPH dehydrogenase activity"/>
    <property type="evidence" value="ECO:0007669"/>
    <property type="project" value="InterPro"/>
</dbReference>
<protein>
    <submittedName>
        <fullName evidence="7">2,4-dienoyl-CoA reductase-like NADH-dependent reductase (Old Yellow Enzyme family)</fullName>
    </submittedName>
</protein>
<keyword evidence="3" id="KW-0288">FMN</keyword>
<dbReference type="Pfam" id="PF00724">
    <property type="entry name" value="Oxidored_FMN"/>
    <property type="match status" value="1"/>
</dbReference>